<dbReference type="WBParaSite" id="ALUE_0000493301-mRNA-1">
    <property type="protein sequence ID" value="ALUE_0000493301-mRNA-1"/>
    <property type="gene ID" value="ALUE_0000493301"/>
</dbReference>
<name>A0A0M3HRJ2_ASCLU</name>
<organism evidence="1 2">
    <name type="scientific">Ascaris lumbricoides</name>
    <name type="common">Giant roundworm</name>
    <dbReference type="NCBI Taxonomy" id="6252"/>
    <lineage>
        <taxon>Eukaryota</taxon>
        <taxon>Metazoa</taxon>
        <taxon>Ecdysozoa</taxon>
        <taxon>Nematoda</taxon>
        <taxon>Chromadorea</taxon>
        <taxon>Rhabditida</taxon>
        <taxon>Spirurina</taxon>
        <taxon>Ascaridomorpha</taxon>
        <taxon>Ascaridoidea</taxon>
        <taxon>Ascarididae</taxon>
        <taxon>Ascaris</taxon>
    </lineage>
</organism>
<sequence length="276" mass="31657">MADVHLFLSTIVSYDPESGRIFVIVIHISSGALSCQSGVAFSTHSYEQIREVITVETRLPSIRIESSRVVSHRVSGVAFAFVRPNHDRTFLIHTFSRSSLHYTCSYVVFTNQSDDDEHLGRRRCRRRDQKMTLAAFGSTLQPLFIALTDGFQIEGQKEHETRILVVFERGFVFEDNPTNEQKCVSERSLTVPSSLRRSFTFSHNCSDPYERLTAINCHVSSSHHLAMSVTLYVKQRIVKDLLQSTFNMMQFSESNQQDEFIERLLISNIKAHFKNI</sequence>
<dbReference type="Proteomes" id="UP000036681">
    <property type="component" value="Unplaced"/>
</dbReference>
<accession>A0A0M3HRJ2</accession>
<dbReference type="AlphaFoldDB" id="A0A0M3HRJ2"/>
<evidence type="ECO:0000313" key="2">
    <source>
        <dbReference type="WBParaSite" id="ALUE_0000493301-mRNA-1"/>
    </source>
</evidence>
<keyword evidence="1" id="KW-1185">Reference proteome</keyword>
<protein>
    <submittedName>
        <fullName evidence="2">Uncharacterized protein</fullName>
    </submittedName>
</protein>
<evidence type="ECO:0000313" key="1">
    <source>
        <dbReference type="Proteomes" id="UP000036681"/>
    </source>
</evidence>
<reference evidence="2" key="1">
    <citation type="submission" date="2017-02" db="UniProtKB">
        <authorList>
            <consortium name="WormBaseParasite"/>
        </authorList>
    </citation>
    <scope>IDENTIFICATION</scope>
</reference>
<proteinExistence type="predicted"/>